<protein>
    <submittedName>
        <fullName evidence="2">Uncharacterized protein</fullName>
    </submittedName>
</protein>
<evidence type="ECO:0000313" key="2">
    <source>
        <dbReference type="EMBL" id="KHG22931.1"/>
    </source>
</evidence>
<dbReference type="AlphaFoldDB" id="A0A0B0PHU7"/>
<keyword evidence="3" id="KW-1185">Reference proteome</keyword>
<accession>A0A0B0PHU7</accession>
<gene>
    <name evidence="2" type="ORF">F383_08068</name>
</gene>
<dbReference type="EMBL" id="KN423330">
    <property type="protein sequence ID" value="KHG22931.1"/>
    <property type="molecule type" value="Genomic_DNA"/>
</dbReference>
<evidence type="ECO:0000256" key="1">
    <source>
        <dbReference type="SAM" id="MobiDB-lite"/>
    </source>
</evidence>
<feature type="region of interest" description="Disordered" evidence="1">
    <location>
        <begin position="1"/>
        <end position="24"/>
    </location>
</feature>
<evidence type="ECO:0000313" key="3">
    <source>
        <dbReference type="Proteomes" id="UP000032142"/>
    </source>
</evidence>
<dbReference type="Proteomes" id="UP000032142">
    <property type="component" value="Unassembled WGS sequence"/>
</dbReference>
<sequence>MPLSQIGSYTKSISMPTSQAWSYK</sequence>
<organism evidence="2 3">
    <name type="scientific">Gossypium arboreum</name>
    <name type="common">Tree cotton</name>
    <name type="synonym">Gossypium nanking</name>
    <dbReference type="NCBI Taxonomy" id="29729"/>
    <lineage>
        <taxon>Eukaryota</taxon>
        <taxon>Viridiplantae</taxon>
        <taxon>Streptophyta</taxon>
        <taxon>Embryophyta</taxon>
        <taxon>Tracheophyta</taxon>
        <taxon>Spermatophyta</taxon>
        <taxon>Magnoliopsida</taxon>
        <taxon>eudicotyledons</taxon>
        <taxon>Gunneridae</taxon>
        <taxon>Pentapetalae</taxon>
        <taxon>rosids</taxon>
        <taxon>malvids</taxon>
        <taxon>Malvales</taxon>
        <taxon>Malvaceae</taxon>
        <taxon>Malvoideae</taxon>
        <taxon>Gossypium</taxon>
    </lineage>
</organism>
<proteinExistence type="predicted"/>
<name>A0A0B0PHU7_GOSAR</name>
<reference evidence="3" key="1">
    <citation type="submission" date="2014-09" db="EMBL/GenBank/DDBJ databases">
        <authorList>
            <person name="Mudge J."/>
            <person name="Ramaraj T."/>
            <person name="Lindquist I.E."/>
            <person name="Bharti A.K."/>
            <person name="Sundararajan A."/>
            <person name="Cameron C.T."/>
            <person name="Woodward J.E."/>
            <person name="May G.D."/>
            <person name="Brubaker C."/>
            <person name="Broadhvest J."/>
            <person name="Wilkins T.A."/>
        </authorList>
    </citation>
    <scope>NUCLEOTIDE SEQUENCE</scope>
    <source>
        <strain evidence="3">cv. AKA8401</strain>
    </source>
</reference>